<dbReference type="AlphaFoldDB" id="A0A7W7VHZ6"/>
<sequence>MSEEVGHGSVHVDYHTFWLSEREDPMPTPGARPSNGLVSPQPGAVEIWAGTHTGSVPVAVEVRDSAPPADDVAEWDDVVETNVQSQRGNLLVTSFFAHMPKELPNLAGSGAGLYRIRFYVRGRDSGSSYDSYAPAEEYRIISWPVKQPTPERIYKQTDAYGRALRGEDGEA</sequence>
<organism evidence="1 2">
    <name type="scientific">Actinophytocola algeriensis</name>
    <dbReference type="NCBI Taxonomy" id="1768010"/>
    <lineage>
        <taxon>Bacteria</taxon>
        <taxon>Bacillati</taxon>
        <taxon>Actinomycetota</taxon>
        <taxon>Actinomycetes</taxon>
        <taxon>Pseudonocardiales</taxon>
        <taxon>Pseudonocardiaceae</taxon>
    </lineage>
</organism>
<proteinExistence type="predicted"/>
<reference evidence="1 2" key="1">
    <citation type="submission" date="2020-08" db="EMBL/GenBank/DDBJ databases">
        <title>Genomic Encyclopedia of Type Strains, Phase III (KMG-III): the genomes of soil and plant-associated and newly described type strains.</title>
        <authorList>
            <person name="Whitman W."/>
        </authorList>
    </citation>
    <scope>NUCLEOTIDE SEQUENCE [LARGE SCALE GENOMIC DNA]</scope>
    <source>
        <strain evidence="1 2">CECT 8960</strain>
    </source>
</reference>
<evidence type="ECO:0000313" key="1">
    <source>
        <dbReference type="EMBL" id="MBB4910560.1"/>
    </source>
</evidence>
<protein>
    <submittedName>
        <fullName evidence="1">Uncharacterized protein</fullName>
    </submittedName>
</protein>
<dbReference type="Proteomes" id="UP000520767">
    <property type="component" value="Unassembled WGS sequence"/>
</dbReference>
<dbReference type="EMBL" id="JACHJQ010000007">
    <property type="protein sequence ID" value="MBB4910560.1"/>
    <property type="molecule type" value="Genomic_DNA"/>
</dbReference>
<gene>
    <name evidence="1" type="ORF">FHR82_006818</name>
</gene>
<keyword evidence="2" id="KW-1185">Reference proteome</keyword>
<dbReference type="RefSeq" id="WP_184814590.1">
    <property type="nucleotide sequence ID" value="NZ_JACHJQ010000007.1"/>
</dbReference>
<comment type="caution">
    <text evidence="1">The sequence shown here is derived from an EMBL/GenBank/DDBJ whole genome shotgun (WGS) entry which is preliminary data.</text>
</comment>
<name>A0A7W7VHZ6_9PSEU</name>
<accession>A0A7W7VHZ6</accession>
<evidence type="ECO:0000313" key="2">
    <source>
        <dbReference type="Proteomes" id="UP000520767"/>
    </source>
</evidence>